<evidence type="ECO:0000256" key="2">
    <source>
        <dbReference type="SAM" id="MobiDB-lite"/>
    </source>
</evidence>
<dbReference type="PANTHER" id="PTHR32470">
    <property type="entry name" value="ADH DEHYDROGENASE [UBIQUINONE] 1 ALPHA SUBCOMPLEX ASSEMBLY FACTOR 2"/>
    <property type="match status" value="1"/>
</dbReference>
<dbReference type="OrthoDB" id="274641at2759"/>
<sequence>MSRLCARISWALLKRERVGADELGNVYFRKLEKNPDGEGEDVEKRFVKYAADPDPTALPAEWHQYLHRSRATPPTAEDIARGQHQRVLFKQRVAEVEAEEARRRFQEQAAGGKAGGPGVMQQLEEGEGAGPR</sequence>
<evidence type="ECO:0008006" key="5">
    <source>
        <dbReference type="Google" id="ProtNLM"/>
    </source>
</evidence>
<dbReference type="InterPro" id="IPR007763">
    <property type="entry name" value="NDUFA12"/>
</dbReference>
<dbReference type="AlphaFoldDB" id="A0A9D4TYF2"/>
<reference evidence="3" key="1">
    <citation type="journal article" date="2019" name="Plant J.">
        <title>Chlorella vulgaris genome assembly and annotation reveals the molecular basis for metabolic acclimation to high light conditions.</title>
        <authorList>
            <person name="Cecchin M."/>
            <person name="Marcolungo L."/>
            <person name="Rossato M."/>
            <person name="Girolomoni L."/>
            <person name="Cosentino E."/>
            <person name="Cuine S."/>
            <person name="Li-Beisson Y."/>
            <person name="Delledonne M."/>
            <person name="Ballottari M."/>
        </authorList>
    </citation>
    <scope>NUCLEOTIDE SEQUENCE</scope>
    <source>
        <strain evidence="3">211/11P</strain>
    </source>
</reference>
<dbReference type="Proteomes" id="UP001055712">
    <property type="component" value="Unassembled WGS sequence"/>
</dbReference>
<dbReference type="EMBL" id="SIDB01000001">
    <property type="protein sequence ID" value="KAI3438169.1"/>
    <property type="molecule type" value="Genomic_DNA"/>
</dbReference>
<accession>A0A9D4TYF2</accession>
<feature type="region of interest" description="Disordered" evidence="2">
    <location>
        <begin position="100"/>
        <end position="132"/>
    </location>
</feature>
<dbReference type="PANTHER" id="PTHR32470:SF2">
    <property type="entry name" value="NADH DEHYDROGENASE [UBIQUINONE] 1 ALPHA SUBCOMPLEX ASSEMBLY FACTOR 2"/>
    <property type="match status" value="1"/>
</dbReference>
<evidence type="ECO:0000256" key="1">
    <source>
        <dbReference type="ARBA" id="ARBA00007355"/>
    </source>
</evidence>
<proteinExistence type="inferred from homology"/>
<evidence type="ECO:0000313" key="4">
    <source>
        <dbReference type="Proteomes" id="UP001055712"/>
    </source>
</evidence>
<dbReference type="GO" id="GO:0032981">
    <property type="term" value="P:mitochondrial respiratory chain complex I assembly"/>
    <property type="evidence" value="ECO:0007669"/>
    <property type="project" value="TreeGrafter"/>
</dbReference>
<comment type="similarity">
    <text evidence="1">Belongs to the complex I NDUFA12 subunit family.</text>
</comment>
<gene>
    <name evidence="3" type="ORF">D9Q98_000606</name>
</gene>
<organism evidence="3 4">
    <name type="scientific">Chlorella vulgaris</name>
    <name type="common">Green alga</name>
    <dbReference type="NCBI Taxonomy" id="3077"/>
    <lineage>
        <taxon>Eukaryota</taxon>
        <taxon>Viridiplantae</taxon>
        <taxon>Chlorophyta</taxon>
        <taxon>core chlorophytes</taxon>
        <taxon>Trebouxiophyceae</taxon>
        <taxon>Chlorellales</taxon>
        <taxon>Chlorellaceae</taxon>
        <taxon>Chlorella clade</taxon>
        <taxon>Chlorella</taxon>
    </lineage>
</organism>
<keyword evidence="4" id="KW-1185">Reference proteome</keyword>
<reference evidence="3" key="2">
    <citation type="submission" date="2020-11" db="EMBL/GenBank/DDBJ databases">
        <authorList>
            <person name="Cecchin M."/>
            <person name="Marcolungo L."/>
            <person name="Rossato M."/>
            <person name="Girolomoni L."/>
            <person name="Cosentino E."/>
            <person name="Cuine S."/>
            <person name="Li-Beisson Y."/>
            <person name="Delledonne M."/>
            <person name="Ballottari M."/>
        </authorList>
    </citation>
    <scope>NUCLEOTIDE SEQUENCE</scope>
    <source>
        <strain evidence="3">211/11P</strain>
        <tissue evidence="3">Whole cell</tissue>
    </source>
</reference>
<name>A0A9D4TYF2_CHLVU</name>
<evidence type="ECO:0000313" key="3">
    <source>
        <dbReference type="EMBL" id="KAI3438169.1"/>
    </source>
</evidence>
<comment type="caution">
    <text evidence="3">The sequence shown here is derived from an EMBL/GenBank/DDBJ whole genome shotgun (WGS) entry which is preliminary data.</text>
</comment>
<dbReference type="GO" id="GO:0005739">
    <property type="term" value="C:mitochondrion"/>
    <property type="evidence" value="ECO:0007669"/>
    <property type="project" value="TreeGrafter"/>
</dbReference>
<dbReference type="Pfam" id="PF05071">
    <property type="entry name" value="NDUFA12"/>
    <property type="match status" value="1"/>
</dbReference>
<protein>
    <recommendedName>
        <fullName evidence="5">NADH dehydrogenase [ubiquinone] 1 alpha subcomplex subunit 12</fullName>
    </recommendedName>
</protein>
<dbReference type="InterPro" id="IPR052618">
    <property type="entry name" value="ComplexI_NDUFA12"/>
</dbReference>
<dbReference type="GO" id="GO:0045271">
    <property type="term" value="C:respiratory chain complex I"/>
    <property type="evidence" value="ECO:0007669"/>
    <property type="project" value="InterPro"/>
</dbReference>